<comment type="caution">
    <text evidence="1">The sequence shown here is derived from an EMBL/GenBank/DDBJ whole genome shotgun (WGS) entry which is preliminary data.</text>
</comment>
<evidence type="ECO:0000313" key="2">
    <source>
        <dbReference type="Proteomes" id="UP000828941"/>
    </source>
</evidence>
<name>A0ACB9Q0E4_BAUVA</name>
<sequence>MVIFFLVVPLDVLPTDLSLNIRKQCDNFDNGVGPSCSEEVKANEVVQSTQDCQGSDKDHQSNSFLQTESMTRHSGDLEAKEVHQEQKMRHINPMNRGESVKGRVEETVKKDLTLEKRQLRVSPLEIIKQIPKSELVLIHQQHTLEESSGFFLLPSITDTIAISGRPLTSDAAIPSLPGDLLSRLHLLLSSEAMSYLQDGFSRYPWTSRLLESWSDKSWSWNVGFDASWIAAVQTRIHDCQVSLSNLHQTKKLRTTMDAITHRLTELDAMRIELAEIDALLAEYAQEEQMACNVIGLP</sequence>
<reference evidence="1 2" key="1">
    <citation type="journal article" date="2022" name="DNA Res.">
        <title>Chromosomal-level genome assembly of the orchid tree Bauhinia variegata (Leguminosae; Cercidoideae) supports the allotetraploid origin hypothesis of Bauhinia.</title>
        <authorList>
            <person name="Zhong Y."/>
            <person name="Chen Y."/>
            <person name="Zheng D."/>
            <person name="Pang J."/>
            <person name="Liu Y."/>
            <person name="Luo S."/>
            <person name="Meng S."/>
            <person name="Qian L."/>
            <person name="Wei D."/>
            <person name="Dai S."/>
            <person name="Zhou R."/>
        </authorList>
    </citation>
    <scope>NUCLEOTIDE SEQUENCE [LARGE SCALE GENOMIC DNA]</scope>
    <source>
        <strain evidence="1">BV-YZ2020</strain>
    </source>
</reference>
<gene>
    <name evidence="1" type="ORF">L6164_003154</name>
</gene>
<proteinExistence type="predicted"/>
<protein>
    <submittedName>
        <fullName evidence="1">Uncharacterized protein</fullName>
    </submittedName>
</protein>
<organism evidence="1 2">
    <name type="scientific">Bauhinia variegata</name>
    <name type="common">Purple orchid tree</name>
    <name type="synonym">Phanera variegata</name>
    <dbReference type="NCBI Taxonomy" id="167791"/>
    <lineage>
        <taxon>Eukaryota</taxon>
        <taxon>Viridiplantae</taxon>
        <taxon>Streptophyta</taxon>
        <taxon>Embryophyta</taxon>
        <taxon>Tracheophyta</taxon>
        <taxon>Spermatophyta</taxon>
        <taxon>Magnoliopsida</taxon>
        <taxon>eudicotyledons</taxon>
        <taxon>Gunneridae</taxon>
        <taxon>Pentapetalae</taxon>
        <taxon>rosids</taxon>
        <taxon>fabids</taxon>
        <taxon>Fabales</taxon>
        <taxon>Fabaceae</taxon>
        <taxon>Cercidoideae</taxon>
        <taxon>Cercideae</taxon>
        <taxon>Bauhiniinae</taxon>
        <taxon>Bauhinia</taxon>
    </lineage>
</organism>
<dbReference type="EMBL" id="CM039427">
    <property type="protein sequence ID" value="KAI4354278.1"/>
    <property type="molecule type" value="Genomic_DNA"/>
</dbReference>
<dbReference type="Proteomes" id="UP000828941">
    <property type="component" value="Chromosome 2"/>
</dbReference>
<evidence type="ECO:0000313" key="1">
    <source>
        <dbReference type="EMBL" id="KAI4354278.1"/>
    </source>
</evidence>
<accession>A0ACB9Q0E4</accession>
<keyword evidence="2" id="KW-1185">Reference proteome</keyword>